<sequence>MSTPDTAETEVPYGIPLERDHPFDPPAAVMALHRGSEMRRMRYHPEGRLGWLVTSHRLARKVLADTRFSSTLGSPAQVPTPMPGLEDYLDFEGDFPLTPGMFIEMDPPDHTRLRRRLTGVFTVKRMKQLEPRIAEHVQTRLDALAAGPRPADLVADFAVPVPSMMICELLGVPYDQRERFEADSRAIFTMDETGEGKQAAVVNLFGFIGELVAAKRANPTDDLLSDLAADPELADEEVAGMATLLLVAGHETTAKMLALGTMALLENRDQWELLRARPELMAGGVEELLRYLTIIHTGLIRQVKEDIEFEGHLIRAREYVTVSVQTANRDEAHFIEPDKLDVTGDAKGHLTFGHGVHQCLGQQLARMEMRIAFAGLIERFPDLKLAVPAAEVPLVTGQSFYGVAELPVTWLGGAMVRIIADTEACASSGMCALTAPVYFDQDDEDGRVVLLADEAEDCDGEVADAVRLCPAGALRLES</sequence>
<keyword evidence="10" id="KW-1185">Reference proteome</keyword>
<accession>A0A9X3SUG9</accession>
<comment type="caution">
    <text evidence="9">The sequence shown here is derived from an EMBL/GenBank/DDBJ whole genome shotgun (WGS) entry which is preliminary data.</text>
</comment>
<dbReference type="Gene3D" id="1.10.630.10">
    <property type="entry name" value="Cytochrome P450"/>
    <property type="match status" value="1"/>
</dbReference>
<dbReference type="RefSeq" id="WP_270111342.1">
    <property type="nucleotide sequence ID" value="NZ_JAPZVP010000013.1"/>
</dbReference>
<dbReference type="SUPFAM" id="SSF54862">
    <property type="entry name" value="4Fe-4S ferredoxins"/>
    <property type="match status" value="1"/>
</dbReference>
<dbReference type="InterPro" id="IPR002397">
    <property type="entry name" value="Cyt_P450_B"/>
</dbReference>
<dbReference type="InterPro" id="IPR036396">
    <property type="entry name" value="Cyt_P450_sf"/>
</dbReference>
<proteinExistence type="inferred from homology"/>
<evidence type="ECO:0000256" key="4">
    <source>
        <dbReference type="ARBA" id="ARBA00023002"/>
    </source>
</evidence>
<dbReference type="EMBL" id="JAPZVP010000013">
    <property type="protein sequence ID" value="MDA1361348.1"/>
    <property type="molecule type" value="Genomic_DNA"/>
</dbReference>
<dbReference type="PRINTS" id="PR00385">
    <property type="entry name" value="P450"/>
</dbReference>
<dbReference type="PROSITE" id="PS00086">
    <property type="entry name" value="CYTOCHROME_P450"/>
    <property type="match status" value="1"/>
</dbReference>
<feature type="region of interest" description="Disordered" evidence="8">
    <location>
        <begin position="1"/>
        <end position="20"/>
    </location>
</feature>
<dbReference type="PANTHER" id="PTHR46696">
    <property type="entry name" value="P450, PUTATIVE (EUROFUNG)-RELATED"/>
    <property type="match status" value="1"/>
</dbReference>
<dbReference type="Pfam" id="PF00067">
    <property type="entry name" value="p450"/>
    <property type="match status" value="1"/>
</dbReference>
<evidence type="ECO:0000256" key="5">
    <source>
        <dbReference type="ARBA" id="ARBA00023004"/>
    </source>
</evidence>
<reference evidence="9" key="1">
    <citation type="submission" date="2022-12" db="EMBL/GenBank/DDBJ databases">
        <title>Gycomyces niveus sp.nov.,a novel actinomycete isolated from soil in Shouguan.</title>
        <authorList>
            <person name="Yang X."/>
        </authorList>
    </citation>
    <scope>NUCLEOTIDE SEQUENCE</scope>
    <source>
        <strain evidence="9">NEAU-A15</strain>
    </source>
</reference>
<keyword evidence="5 7" id="KW-0408">Iron</keyword>
<dbReference type="GO" id="GO:0016705">
    <property type="term" value="F:oxidoreductase activity, acting on paired donors, with incorporation or reduction of molecular oxygen"/>
    <property type="evidence" value="ECO:0007669"/>
    <property type="project" value="InterPro"/>
</dbReference>
<dbReference type="InterPro" id="IPR017972">
    <property type="entry name" value="Cyt_P450_CS"/>
</dbReference>
<dbReference type="AlphaFoldDB" id="A0A9X3SUG9"/>
<dbReference type="Gene3D" id="3.30.70.20">
    <property type="match status" value="1"/>
</dbReference>
<keyword evidence="2 7" id="KW-0349">Heme</keyword>
<dbReference type="PRINTS" id="PR00359">
    <property type="entry name" value="BP450"/>
</dbReference>
<evidence type="ECO:0000256" key="3">
    <source>
        <dbReference type="ARBA" id="ARBA00022723"/>
    </source>
</evidence>
<keyword evidence="6 7" id="KW-0503">Monooxygenase</keyword>
<keyword evidence="4 7" id="KW-0560">Oxidoreductase</keyword>
<evidence type="ECO:0000256" key="6">
    <source>
        <dbReference type="ARBA" id="ARBA00023033"/>
    </source>
</evidence>
<keyword evidence="3 7" id="KW-0479">Metal-binding</keyword>
<gene>
    <name evidence="9" type="ORF">O1R50_17095</name>
</gene>
<dbReference type="Proteomes" id="UP001146067">
    <property type="component" value="Unassembled WGS sequence"/>
</dbReference>
<comment type="similarity">
    <text evidence="1 7">Belongs to the cytochrome P450 family.</text>
</comment>
<dbReference type="SUPFAM" id="SSF48264">
    <property type="entry name" value="Cytochrome P450"/>
    <property type="match status" value="1"/>
</dbReference>
<dbReference type="CDD" id="cd11030">
    <property type="entry name" value="CYP105-like"/>
    <property type="match status" value="1"/>
</dbReference>
<evidence type="ECO:0000313" key="9">
    <source>
        <dbReference type="EMBL" id="MDA1361348.1"/>
    </source>
</evidence>
<evidence type="ECO:0000256" key="8">
    <source>
        <dbReference type="SAM" id="MobiDB-lite"/>
    </source>
</evidence>
<name>A0A9X3SUG9_9ACTN</name>
<evidence type="ECO:0000256" key="1">
    <source>
        <dbReference type="ARBA" id="ARBA00010617"/>
    </source>
</evidence>
<evidence type="ECO:0000256" key="7">
    <source>
        <dbReference type="RuleBase" id="RU000461"/>
    </source>
</evidence>
<protein>
    <submittedName>
        <fullName evidence="9">Cytochrome P450</fullName>
    </submittedName>
</protein>
<evidence type="ECO:0000256" key="2">
    <source>
        <dbReference type="ARBA" id="ARBA00022617"/>
    </source>
</evidence>
<dbReference type="GO" id="GO:0005506">
    <property type="term" value="F:iron ion binding"/>
    <property type="evidence" value="ECO:0007669"/>
    <property type="project" value="InterPro"/>
</dbReference>
<dbReference type="GO" id="GO:0004497">
    <property type="term" value="F:monooxygenase activity"/>
    <property type="evidence" value="ECO:0007669"/>
    <property type="project" value="UniProtKB-KW"/>
</dbReference>
<dbReference type="GO" id="GO:0020037">
    <property type="term" value="F:heme binding"/>
    <property type="evidence" value="ECO:0007669"/>
    <property type="project" value="InterPro"/>
</dbReference>
<dbReference type="InterPro" id="IPR001128">
    <property type="entry name" value="Cyt_P450"/>
</dbReference>
<evidence type="ECO:0000313" key="10">
    <source>
        <dbReference type="Proteomes" id="UP001146067"/>
    </source>
</evidence>
<dbReference type="FunFam" id="1.10.630.10:FF:000018">
    <property type="entry name" value="Cytochrome P450 monooxygenase"/>
    <property type="match status" value="1"/>
</dbReference>
<dbReference type="PANTHER" id="PTHR46696:SF1">
    <property type="entry name" value="CYTOCHROME P450 YJIB-RELATED"/>
    <property type="match status" value="1"/>
</dbReference>
<organism evidence="9 10">
    <name type="scientific">Glycomyces luteolus</name>
    <dbReference type="NCBI Taxonomy" id="2670330"/>
    <lineage>
        <taxon>Bacteria</taxon>
        <taxon>Bacillati</taxon>
        <taxon>Actinomycetota</taxon>
        <taxon>Actinomycetes</taxon>
        <taxon>Glycomycetales</taxon>
        <taxon>Glycomycetaceae</taxon>
        <taxon>Glycomyces</taxon>
    </lineage>
</organism>